<dbReference type="SUPFAM" id="SSF52833">
    <property type="entry name" value="Thioredoxin-like"/>
    <property type="match status" value="1"/>
</dbReference>
<dbReference type="InterPro" id="IPR036249">
    <property type="entry name" value="Thioredoxin-like_sf"/>
</dbReference>
<comment type="caution">
    <text evidence="2">The sequence shown here is derived from an EMBL/GenBank/DDBJ whole genome shotgun (WGS) entry which is preliminary data.</text>
</comment>
<dbReference type="InterPro" id="IPR024705">
    <property type="entry name" value="Ssp411"/>
</dbReference>
<gene>
    <name evidence="2" type="ORF">BJ980_001356</name>
</gene>
<organism evidence="2 3">
    <name type="scientific">Nocardioides daedukensis</name>
    <dbReference type="NCBI Taxonomy" id="634462"/>
    <lineage>
        <taxon>Bacteria</taxon>
        <taxon>Bacillati</taxon>
        <taxon>Actinomycetota</taxon>
        <taxon>Actinomycetes</taxon>
        <taxon>Propionibacteriales</taxon>
        <taxon>Nocardioidaceae</taxon>
        <taxon>Nocardioides</taxon>
    </lineage>
</organism>
<evidence type="ECO:0000313" key="2">
    <source>
        <dbReference type="EMBL" id="NYG58433.1"/>
    </source>
</evidence>
<dbReference type="Gene3D" id="3.40.30.10">
    <property type="entry name" value="Glutaredoxin"/>
    <property type="match status" value="1"/>
</dbReference>
<reference evidence="2 3" key="1">
    <citation type="submission" date="2020-07" db="EMBL/GenBank/DDBJ databases">
        <title>Sequencing the genomes of 1000 actinobacteria strains.</title>
        <authorList>
            <person name="Klenk H.-P."/>
        </authorList>
    </citation>
    <scope>NUCLEOTIDE SEQUENCE [LARGE SCALE GENOMIC DNA]</scope>
    <source>
        <strain evidence="2 3">DSM 23819</strain>
    </source>
</reference>
<keyword evidence="3" id="KW-1185">Reference proteome</keyword>
<dbReference type="PANTHER" id="PTHR42899:SF1">
    <property type="entry name" value="SPERMATOGENESIS-ASSOCIATED PROTEIN 20"/>
    <property type="match status" value="1"/>
</dbReference>
<dbReference type="GO" id="GO:0005975">
    <property type="term" value="P:carbohydrate metabolic process"/>
    <property type="evidence" value="ECO:0007669"/>
    <property type="project" value="InterPro"/>
</dbReference>
<feature type="domain" description="Spermatogenesis-associated protein 20-like TRX" evidence="1">
    <location>
        <begin position="3"/>
        <end position="164"/>
    </location>
</feature>
<dbReference type="SUPFAM" id="SSF48208">
    <property type="entry name" value="Six-hairpin glycosidases"/>
    <property type="match status" value="1"/>
</dbReference>
<sequence>MANRLASATSPYLLQHADNPVDWWEWGPDAFAEAKRRNVPVLLSVGYAACHWCHVMAHESFEDEATAGYMNEYFVNIKVDREERPDVDAVYMSATQAMTGHGGWPMTCVLDHDGSPFFAGTYFPDQPRHGSASFRQVLEALVDVWTNRADDVRDAASQIREHLQVTGDLATGTISADLLAQCVKSLTMEFDGQNAGFGGAPKFPPGMVLDFLLRHHARTDDPTAKRMVDSTCTAMARGGLYDQIGGGFARYSVDAGWVVPHFEKMLYDNAQLLGLYARWGGNRIAEETADFLLRELRTEQGGFASALDADSEGVEGKFYAWTPEELVEALGPDDGAWAAQTFEVTAAGTFEHGSSTLQLLTDPEDLERLEQVKTRLFESRASRVRPERDDKVIAAWNGLAITGLCEAGTLLRRPEYVDAAARAGELLVGVHLVEGRLRRASRDGVVGRHDAVLEDYGCVASGFLSLLQATGDKVWLDRAEALLDDALSRFRADDGGFHDTAADAEVLISRPRELSDSASPSGQSAMVHALATYAAVAGSGTHRDAAEATLAVLAGVAERAPRFAGWALSAAEAMLEGPEEIVVVGRPGPQRDDLELAARRRHGAVVLVVEPGREDIPLLVGRDEVDGRAAAYVCRGFVCERPVTDPGVLGRP</sequence>
<proteinExistence type="predicted"/>
<name>A0A7Y9S1G1_9ACTN</name>
<dbReference type="InterPro" id="IPR004879">
    <property type="entry name" value="Ssp411-like_TRX"/>
</dbReference>
<evidence type="ECO:0000259" key="1">
    <source>
        <dbReference type="Pfam" id="PF03190"/>
    </source>
</evidence>
<dbReference type="EMBL" id="JACCAA010000001">
    <property type="protein sequence ID" value="NYG58433.1"/>
    <property type="molecule type" value="Genomic_DNA"/>
</dbReference>
<dbReference type="InterPro" id="IPR012341">
    <property type="entry name" value="6hp_glycosidase-like_sf"/>
</dbReference>
<dbReference type="RefSeq" id="WP_179501597.1">
    <property type="nucleotide sequence ID" value="NZ_JACCAA010000001.1"/>
</dbReference>
<dbReference type="PANTHER" id="PTHR42899">
    <property type="entry name" value="SPERMATOGENESIS-ASSOCIATED PROTEIN 20"/>
    <property type="match status" value="1"/>
</dbReference>
<dbReference type="PIRSF" id="PIRSF006402">
    <property type="entry name" value="UCP006402_thioredoxin"/>
    <property type="match status" value="1"/>
</dbReference>
<protein>
    <recommendedName>
        <fullName evidence="1">Spermatogenesis-associated protein 20-like TRX domain-containing protein</fullName>
    </recommendedName>
</protein>
<dbReference type="InterPro" id="IPR008928">
    <property type="entry name" value="6-hairpin_glycosidase_sf"/>
</dbReference>
<dbReference type="Gene3D" id="1.50.10.10">
    <property type="match status" value="1"/>
</dbReference>
<dbReference type="Pfam" id="PF03190">
    <property type="entry name" value="Thioredox_DsbH"/>
    <property type="match status" value="1"/>
</dbReference>
<dbReference type="Proteomes" id="UP000540656">
    <property type="component" value="Unassembled WGS sequence"/>
</dbReference>
<evidence type="ECO:0000313" key="3">
    <source>
        <dbReference type="Proteomes" id="UP000540656"/>
    </source>
</evidence>
<dbReference type="CDD" id="cd02955">
    <property type="entry name" value="SSP411"/>
    <property type="match status" value="1"/>
</dbReference>
<dbReference type="AlphaFoldDB" id="A0A7Y9S1G1"/>
<accession>A0A7Y9S1G1</accession>